<feature type="coiled-coil region" evidence="6">
    <location>
        <begin position="57"/>
        <end position="84"/>
    </location>
</feature>
<evidence type="ECO:0000256" key="4">
    <source>
        <dbReference type="ARBA" id="ARBA00023163"/>
    </source>
</evidence>
<evidence type="ECO:0000256" key="3">
    <source>
        <dbReference type="ARBA" id="ARBA00023125"/>
    </source>
</evidence>
<proteinExistence type="predicted"/>
<feature type="compositionally biased region" description="Polar residues" evidence="7">
    <location>
        <begin position="1"/>
        <end position="10"/>
    </location>
</feature>
<protein>
    <recommendedName>
        <fullName evidence="8">Myb/SANT-like DNA-binding domain-containing protein</fullName>
    </recommendedName>
</protein>
<feature type="domain" description="Myb/SANT-like DNA-binding" evidence="8">
    <location>
        <begin position="157"/>
        <end position="238"/>
    </location>
</feature>
<keyword evidence="10" id="KW-1185">Reference proteome</keyword>
<evidence type="ECO:0000259" key="8">
    <source>
        <dbReference type="Pfam" id="PF13837"/>
    </source>
</evidence>
<comment type="subcellular location">
    <subcellularLocation>
        <location evidence="1">Nucleus</location>
    </subcellularLocation>
</comment>
<sequence length="268" mass="30583">MMKHSSSNKQKGIVQLDHDDDHGGGGGRVRRRSLRAKVEEIVGSHMRKIMETQDAWMERMISVVEQREKEMTSMEEERKKKESMRFDQEVSELWAKERAWVEARDAALIEVVRKHIGNGNGNGNNNNNKQEFEIIEALAPQSNNKNSKGQSANNHGRWSEMEISNLIELRTGFEERMRENNNNNNYYFESNNNNNNNNNGVSGVWEEISGKLGSLGFERSSAECKQIWDEISISLGRTNTTPPSSSSVAKTNRPWCLGLKLTDDDHDN</sequence>
<evidence type="ECO:0000256" key="2">
    <source>
        <dbReference type="ARBA" id="ARBA00023015"/>
    </source>
</evidence>
<evidence type="ECO:0000256" key="7">
    <source>
        <dbReference type="SAM" id="MobiDB-lite"/>
    </source>
</evidence>
<reference evidence="9 10" key="1">
    <citation type="journal article" date="2023" name="Plants (Basel)">
        <title>Bridging the Gap: Combining Genomics and Transcriptomics Approaches to Understand Stylosanthes scabra, an Orphan Legume from the Brazilian Caatinga.</title>
        <authorList>
            <person name="Ferreira-Neto J.R.C."/>
            <person name="da Silva M.D."/>
            <person name="Binneck E."/>
            <person name="de Melo N.F."/>
            <person name="da Silva R.H."/>
            <person name="de Melo A.L.T.M."/>
            <person name="Pandolfi V."/>
            <person name="Bustamante F.O."/>
            <person name="Brasileiro-Vidal A.C."/>
            <person name="Benko-Iseppon A.M."/>
        </authorList>
    </citation>
    <scope>NUCLEOTIDE SEQUENCE [LARGE SCALE GENOMIC DNA]</scope>
    <source>
        <tissue evidence="9">Leaves</tissue>
    </source>
</reference>
<dbReference type="PANTHER" id="PTHR21654:SF63">
    <property type="entry name" value="MYB-LIKE DOMAIN-CONTAINING PROTEIN"/>
    <property type="match status" value="1"/>
</dbReference>
<keyword evidence="5" id="KW-0539">Nucleus</keyword>
<accession>A0ABU6YAP8</accession>
<evidence type="ECO:0000313" key="9">
    <source>
        <dbReference type="EMBL" id="MED6206420.1"/>
    </source>
</evidence>
<keyword evidence="4" id="KW-0804">Transcription</keyword>
<comment type="caution">
    <text evidence="9">The sequence shown here is derived from an EMBL/GenBank/DDBJ whole genome shotgun (WGS) entry which is preliminary data.</text>
</comment>
<dbReference type="Pfam" id="PF13837">
    <property type="entry name" value="Myb_DNA-bind_4"/>
    <property type="match status" value="1"/>
</dbReference>
<organism evidence="9 10">
    <name type="scientific">Stylosanthes scabra</name>
    <dbReference type="NCBI Taxonomy" id="79078"/>
    <lineage>
        <taxon>Eukaryota</taxon>
        <taxon>Viridiplantae</taxon>
        <taxon>Streptophyta</taxon>
        <taxon>Embryophyta</taxon>
        <taxon>Tracheophyta</taxon>
        <taxon>Spermatophyta</taxon>
        <taxon>Magnoliopsida</taxon>
        <taxon>eudicotyledons</taxon>
        <taxon>Gunneridae</taxon>
        <taxon>Pentapetalae</taxon>
        <taxon>rosids</taxon>
        <taxon>fabids</taxon>
        <taxon>Fabales</taxon>
        <taxon>Fabaceae</taxon>
        <taxon>Papilionoideae</taxon>
        <taxon>50 kb inversion clade</taxon>
        <taxon>dalbergioids sensu lato</taxon>
        <taxon>Dalbergieae</taxon>
        <taxon>Pterocarpus clade</taxon>
        <taxon>Stylosanthes</taxon>
    </lineage>
</organism>
<dbReference type="PANTHER" id="PTHR21654">
    <property type="entry name" value="FI21293P1"/>
    <property type="match status" value="1"/>
</dbReference>
<evidence type="ECO:0000256" key="1">
    <source>
        <dbReference type="ARBA" id="ARBA00004123"/>
    </source>
</evidence>
<evidence type="ECO:0000313" key="10">
    <source>
        <dbReference type="Proteomes" id="UP001341840"/>
    </source>
</evidence>
<keyword evidence="2" id="KW-0805">Transcription regulation</keyword>
<dbReference type="Gene3D" id="1.10.10.60">
    <property type="entry name" value="Homeodomain-like"/>
    <property type="match status" value="1"/>
</dbReference>
<gene>
    <name evidence="9" type="ORF">PIB30_026512</name>
</gene>
<dbReference type="InterPro" id="IPR044822">
    <property type="entry name" value="Myb_DNA-bind_4"/>
</dbReference>
<evidence type="ECO:0000256" key="5">
    <source>
        <dbReference type="ARBA" id="ARBA00023242"/>
    </source>
</evidence>
<dbReference type="EMBL" id="JASCZI010241755">
    <property type="protein sequence ID" value="MED6206420.1"/>
    <property type="molecule type" value="Genomic_DNA"/>
</dbReference>
<dbReference type="Proteomes" id="UP001341840">
    <property type="component" value="Unassembled WGS sequence"/>
</dbReference>
<name>A0ABU6YAP8_9FABA</name>
<keyword evidence="6" id="KW-0175">Coiled coil</keyword>
<keyword evidence="3" id="KW-0238">DNA-binding</keyword>
<feature type="region of interest" description="Disordered" evidence="7">
    <location>
        <begin position="1"/>
        <end position="32"/>
    </location>
</feature>
<evidence type="ECO:0000256" key="6">
    <source>
        <dbReference type="SAM" id="Coils"/>
    </source>
</evidence>